<dbReference type="InterPro" id="IPR008928">
    <property type="entry name" value="6-hairpin_glycosidase_sf"/>
</dbReference>
<dbReference type="InterPro" id="IPR032514">
    <property type="entry name" value="GtaA_central"/>
</dbReference>
<evidence type="ECO:0000256" key="1">
    <source>
        <dbReference type="ARBA" id="ARBA00004790"/>
    </source>
</evidence>
<dbReference type="AlphaFoldDB" id="A0A8H2WCW1"/>
<comment type="caution">
    <text evidence="3">The sequence shown here is derived from an EMBL/GenBank/DDBJ whole genome shotgun (WGS) entry which is preliminary data.</text>
</comment>
<dbReference type="GO" id="GO:0005975">
    <property type="term" value="P:carbohydrate metabolic process"/>
    <property type="evidence" value="ECO:0007669"/>
    <property type="project" value="InterPro"/>
</dbReference>
<dbReference type="InterPro" id="IPR052743">
    <property type="entry name" value="Glutaminase_GtaA"/>
</dbReference>
<dbReference type="SUPFAM" id="SSF48208">
    <property type="entry name" value="Six-hairpin glycosidases"/>
    <property type="match status" value="1"/>
</dbReference>
<sequence>MALQNPSMYAETRQRAQWGTLYFAANQTRYNGTQGDEDRSLYFASKFSIEDDALKFVLNDWVPAIDASTNLAAKIITEGNEISPDYMGVLSASTLQAFASMELTVPSATKTIQDPKLFIKDMAIEEDGSSMPGVFSSVNSLYSIMPMLVYTNPRLGNYDLSTLLEYARFFNQSFAAHDVGLRYGESVVHPNQWGSPTDSTASVIIMAYAFMRYTGDALWAATHYDTLKTWADCLEDNALFHSTQVTGDWFVGDAAGPAANMTNVALKGLIALRSMVEIQNPLIDRSSESSKCLNAANSGLEQWIRLSDYGTKFTYQSNAKNHLLHALYADKLLGLNFVPESVHERQRIQLTSSMKRYGVPLTDQNNFATIAHQYFTIAALTASNSSFLGNSTFRAIKNYTEALINPNLTALVDTYDATTGVAAAGSAARGSVGGVFAILALRKGEVKTIQPIGTSSANSAGKMDELWLYTRSYMH</sequence>
<comment type="pathway">
    <text evidence="1">Cofactor biosynthesis; NAD(+) biosynthesis.</text>
</comment>
<protein>
    <recommendedName>
        <fullName evidence="2">Glutaminase A central domain-containing protein</fullName>
    </recommendedName>
</protein>
<dbReference type="InterPro" id="IPR012341">
    <property type="entry name" value="6hp_glycosidase-like_sf"/>
</dbReference>
<organism evidence="3 4">
    <name type="scientific">Rhizoctonia solani</name>
    <dbReference type="NCBI Taxonomy" id="456999"/>
    <lineage>
        <taxon>Eukaryota</taxon>
        <taxon>Fungi</taxon>
        <taxon>Dikarya</taxon>
        <taxon>Basidiomycota</taxon>
        <taxon>Agaricomycotina</taxon>
        <taxon>Agaricomycetes</taxon>
        <taxon>Cantharellales</taxon>
        <taxon>Ceratobasidiaceae</taxon>
        <taxon>Rhizoctonia</taxon>
    </lineage>
</organism>
<dbReference type="GO" id="GO:0009435">
    <property type="term" value="P:NAD+ biosynthetic process"/>
    <property type="evidence" value="ECO:0007669"/>
    <property type="project" value="UniProtKB-UniPathway"/>
</dbReference>
<accession>A0A8H2WCW1</accession>
<dbReference type="UniPathway" id="UPA00253"/>
<proteinExistence type="predicted"/>
<evidence type="ECO:0000313" key="3">
    <source>
        <dbReference type="EMBL" id="CAE6356601.1"/>
    </source>
</evidence>
<evidence type="ECO:0000313" key="4">
    <source>
        <dbReference type="Proteomes" id="UP000663846"/>
    </source>
</evidence>
<reference evidence="3" key="1">
    <citation type="submission" date="2021-01" db="EMBL/GenBank/DDBJ databases">
        <authorList>
            <person name="Kaushik A."/>
        </authorList>
    </citation>
    <scope>NUCLEOTIDE SEQUENCE</scope>
    <source>
        <strain evidence="3">AG1-1C</strain>
    </source>
</reference>
<dbReference type="GO" id="GO:0003824">
    <property type="term" value="F:catalytic activity"/>
    <property type="evidence" value="ECO:0007669"/>
    <property type="project" value="UniProtKB-ARBA"/>
</dbReference>
<dbReference type="InterPro" id="IPR036068">
    <property type="entry name" value="Nicotinate_pribotase-like_C"/>
</dbReference>
<dbReference type="EMBL" id="CAJMWS010000078">
    <property type="protein sequence ID" value="CAE6356601.1"/>
    <property type="molecule type" value="Genomic_DNA"/>
</dbReference>
<evidence type="ECO:0000259" key="2">
    <source>
        <dbReference type="Pfam" id="PF16335"/>
    </source>
</evidence>
<dbReference type="Pfam" id="PF16335">
    <property type="entry name" value="GtaA_6_Hairpin"/>
    <property type="match status" value="1"/>
</dbReference>
<dbReference type="PANTHER" id="PTHR31987">
    <property type="entry name" value="GLUTAMINASE A-RELATED"/>
    <property type="match status" value="1"/>
</dbReference>
<dbReference type="SUPFAM" id="SSF51690">
    <property type="entry name" value="Nicotinate/Quinolinate PRTase C-terminal domain-like"/>
    <property type="match status" value="1"/>
</dbReference>
<dbReference type="Proteomes" id="UP000663846">
    <property type="component" value="Unassembled WGS sequence"/>
</dbReference>
<gene>
    <name evidence="3" type="ORF">RDB_LOCUS15234</name>
</gene>
<name>A0A8H2WCW1_9AGAM</name>
<dbReference type="PANTHER" id="PTHR31987:SF1">
    <property type="entry name" value="GLUTAMINASE A"/>
    <property type="match status" value="1"/>
</dbReference>
<dbReference type="Gene3D" id="1.50.10.10">
    <property type="match status" value="1"/>
</dbReference>
<feature type="domain" description="Glutaminase A central" evidence="2">
    <location>
        <begin position="83"/>
        <end position="439"/>
    </location>
</feature>